<protein>
    <submittedName>
        <fullName evidence="2">Uncharacterized protein</fullName>
    </submittedName>
</protein>
<sequence length="93" mass="10095">MIAGIIHNTQPLKEEEGGKKMKRLCALAVGVLLSVSLVAAVNAAPEKTTGNPQAQQGEKGGKKAMEAKREREKKVREVKKQALTKRQQALYGK</sequence>
<name>A0A831UCV8_GEOME</name>
<evidence type="ECO:0000256" key="1">
    <source>
        <dbReference type="SAM" id="MobiDB-lite"/>
    </source>
</evidence>
<dbReference type="AlphaFoldDB" id="A0A831UCV8"/>
<feature type="region of interest" description="Disordered" evidence="1">
    <location>
        <begin position="43"/>
        <end position="93"/>
    </location>
</feature>
<evidence type="ECO:0000313" key="2">
    <source>
        <dbReference type="EMBL" id="HEN41810.1"/>
    </source>
</evidence>
<dbReference type="EMBL" id="DSOV01000019">
    <property type="protein sequence ID" value="HEN41810.1"/>
    <property type="molecule type" value="Genomic_DNA"/>
</dbReference>
<comment type="caution">
    <text evidence="2">The sequence shown here is derived from an EMBL/GenBank/DDBJ whole genome shotgun (WGS) entry which is preliminary data.</text>
</comment>
<gene>
    <name evidence="2" type="ORF">ENQ87_05440</name>
</gene>
<organism evidence="2">
    <name type="scientific">Geobacter metallireducens</name>
    <dbReference type="NCBI Taxonomy" id="28232"/>
    <lineage>
        <taxon>Bacteria</taxon>
        <taxon>Pseudomonadati</taxon>
        <taxon>Thermodesulfobacteriota</taxon>
        <taxon>Desulfuromonadia</taxon>
        <taxon>Geobacterales</taxon>
        <taxon>Geobacteraceae</taxon>
        <taxon>Geobacter</taxon>
    </lineage>
</organism>
<accession>A0A831UCV8</accession>
<reference evidence="2" key="1">
    <citation type="journal article" date="2020" name="mSystems">
        <title>Genome- and Community-Level Interaction Insights into Carbon Utilization and Element Cycling Functions of Hydrothermarchaeota in Hydrothermal Sediment.</title>
        <authorList>
            <person name="Zhou Z."/>
            <person name="Liu Y."/>
            <person name="Xu W."/>
            <person name="Pan J."/>
            <person name="Luo Z.H."/>
            <person name="Li M."/>
        </authorList>
    </citation>
    <scope>NUCLEOTIDE SEQUENCE [LARGE SCALE GENOMIC DNA]</scope>
    <source>
        <strain evidence="2">SpSt-349</strain>
    </source>
</reference>
<proteinExistence type="predicted"/>
<feature type="compositionally biased region" description="Basic and acidic residues" evidence="1">
    <location>
        <begin position="59"/>
        <end position="80"/>
    </location>
</feature>